<comment type="caution">
    <text evidence="2">The sequence shown here is derived from an EMBL/GenBank/DDBJ whole genome shotgun (WGS) entry which is preliminary data.</text>
</comment>
<evidence type="ECO:0000313" key="3">
    <source>
        <dbReference type="Proteomes" id="UP000584824"/>
    </source>
</evidence>
<proteinExistence type="predicted"/>
<name>A0A7W6K3Y2_9HYPH</name>
<dbReference type="EMBL" id="JACIDU010000014">
    <property type="protein sequence ID" value="MBB4104771.1"/>
    <property type="molecule type" value="Genomic_DNA"/>
</dbReference>
<dbReference type="RefSeq" id="WP_183793843.1">
    <property type="nucleotide sequence ID" value="NZ_JACIDU010000014.1"/>
</dbReference>
<keyword evidence="3" id="KW-1185">Reference proteome</keyword>
<sequence length="91" mass="9758">MERKAAAETRRHTPENGATVWAVAAIVAWAAVLIAAAAISGIFGELSRHTLLIGALGLGFVVMATASVSLLRHDLRDYFSTARGQSRNIRR</sequence>
<feature type="transmembrane region" description="Helical" evidence="1">
    <location>
        <begin position="20"/>
        <end position="43"/>
    </location>
</feature>
<evidence type="ECO:0000313" key="2">
    <source>
        <dbReference type="EMBL" id="MBB4104771.1"/>
    </source>
</evidence>
<gene>
    <name evidence="2" type="ORF">GGQ66_003350</name>
</gene>
<keyword evidence="1" id="KW-0812">Transmembrane</keyword>
<dbReference type="AlphaFoldDB" id="A0A7W6K3Y2"/>
<protein>
    <submittedName>
        <fullName evidence="2">Putative membrane protein</fullName>
    </submittedName>
</protein>
<keyword evidence="1" id="KW-1133">Transmembrane helix</keyword>
<reference evidence="2 3" key="1">
    <citation type="submission" date="2020-08" db="EMBL/GenBank/DDBJ databases">
        <title>Genomic Encyclopedia of Type Strains, Phase IV (KMG-IV): sequencing the most valuable type-strain genomes for metagenomic binning, comparative biology and taxonomic classification.</title>
        <authorList>
            <person name="Goeker M."/>
        </authorList>
    </citation>
    <scope>NUCLEOTIDE SEQUENCE [LARGE SCALE GENOMIC DNA]</scope>
    <source>
        <strain evidence="2 3">DSM 26385</strain>
    </source>
</reference>
<accession>A0A7W6K3Y2</accession>
<keyword evidence="1" id="KW-0472">Membrane</keyword>
<evidence type="ECO:0000256" key="1">
    <source>
        <dbReference type="SAM" id="Phobius"/>
    </source>
</evidence>
<organism evidence="2 3">
    <name type="scientific">Allorhizobium borbori</name>
    <dbReference type="NCBI Taxonomy" id="485907"/>
    <lineage>
        <taxon>Bacteria</taxon>
        <taxon>Pseudomonadati</taxon>
        <taxon>Pseudomonadota</taxon>
        <taxon>Alphaproteobacteria</taxon>
        <taxon>Hyphomicrobiales</taxon>
        <taxon>Rhizobiaceae</taxon>
        <taxon>Rhizobium/Agrobacterium group</taxon>
        <taxon>Allorhizobium</taxon>
    </lineage>
</organism>
<dbReference type="Proteomes" id="UP000584824">
    <property type="component" value="Unassembled WGS sequence"/>
</dbReference>
<feature type="transmembrane region" description="Helical" evidence="1">
    <location>
        <begin position="49"/>
        <end position="71"/>
    </location>
</feature>